<evidence type="ECO:0000313" key="2">
    <source>
        <dbReference type="Proteomes" id="UP000286208"/>
    </source>
</evidence>
<comment type="caution">
    <text evidence="1">The sequence shown here is derived from an EMBL/GenBank/DDBJ whole genome shotgun (WGS) entry which is preliminary data.</text>
</comment>
<dbReference type="InterPro" id="IPR046611">
    <property type="entry name" value="DUF6670"/>
</dbReference>
<dbReference type="Pfam" id="PF20375">
    <property type="entry name" value="DUF6670"/>
    <property type="match status" value="1"/>
</dbReference>
<dbReference type="AlphaFoldDB" id="A0A438BBW2"/>
<reference evidence="1 2" key="1">
    <citation type="submission" date="2018-11" db="EMBL/GenBank/DDBJ databases">
        <title>Rhodococcus spongicola sp. nov. and Rhodococcus xishaensis sp. nov. from marine sponges.</title>
        <authorList>
            <person name="Li L."/>
            <person name="Lin H.W."/>
        </authorList>
    </citation>
    <scope>NUCLEOTIDE SEQUENCE [LARGE SCALE GENOMIC DNA]</scope>
    <source>
        <strain evidence="1 2">CCTCC AB2014297</strain>
    </source>
</reference>
<proteinExistence type="predicted"/>
<dbReference type="OrthoDB" id="6672593at2"/>
<dbReference type="EMBL" id="RKLP01000008">
    <property type="protein sequence ID" value="RVW08470.1"/>
    <property type="molecule type" value="Genomic_DNA"/>
</dbReference>
<protein>
    <submittedName>
        <fullName evidence="1">Uncharacterized protein</fullName>
    </submittedName>
</protein>
<accession>A0A438BBW2</accession>
<keyword evidence="2" id="KW-1185">Reference proteome</keyword>
<gene>
    <name evidence="1" type="ORF">EGT67_16265</name>
</gene>
<name>A0A438BBW2_9NOCA</name>
<sequence length="345" mass="37409">MTARSLAERVVGVVNRVGSGPERPLSAPPSMRPPTGRWFNWAHYGVMVPNLPEPHRYFGIMAIVGTPEVTVFANNHVVATTPRDTTTVVSSTAAMTHGQFLHYRTARDCDFAVDGSRLRFGDDIAIDGRYPTFTVARHHPEVGVELSLRATGTITRFFDIPGLYRHWSLLCEYDGVVGDARVSGLCALEYACGAGPHSLLPPSLATRAKVPARVFTYQIVNVDDRTQVLLTHVSGPFGIPVIRTAYVRTVDGGSRGYTTGCTLTVDRCADQRLRTPDGRTMAVPDRYRWRLVDGAGSEVLFLECEAAGDWAYGLGAGFVGSFRYAGTFGGDAIAGVGYAEYVDVG</sequence>
<evidence type="ECO:0000313" key="1">
    <source>
        <dbReference type="EMBL" id="RVW08470.1"/>
    </source>
</evidence>
<organism evidence="1 2">
    <name type="scientific">Prescottella agglutinans</name>
    <dbReference type="NCBI Taxonomy" id="1644129"/>
    <lineage>
        <taxon>Bacteria</taxon>
        <taxon>Bacillati</taxon>
        <taxon>Actinomycetota</taxon>
        <taxon>Actinomycetes</taxon>
        <taxon>Mycobacteriales</taxon>
        <taxon>Nocardiaceae</taxon>
        <taxon>Prescottella</taxon>
    </lineage>
</organism>
<dbReference type="Proteomes" id="UP000286208">
    <property type="component" value="Unassembled WGS sequence"/>
</dbReference>
<dbReference type="RefSeq" id="WP_127917121.1">
    <property type="nucleotide sequence ID" value="NZ_RKLP01000008.1"/>
</dbReference>